<evidence type="ECO:0000256" key="1">
    <source>
        <dbReference type="ARBA" id="ARBA00011245"/>
    </source>
</evidence>
<dbReference type="InterPro" id="IPR033399">
    <property type="entry name" value="TP_0789-like"/>
</dbReference>
<keyword evidence="8" id="KW-1185">Reference proteome</keyword>
<evidence type="ECO:0000256" key="4">
    <source>
        <dbReference type="ARBA" id="ARBA00022927"/>
    </source>
</evidence>
<evidence type="ECO:0000259" key="6">
    <source>
        <dbReference type="Pfam" id="PF17131"/>
    </source>
</evidence>
<keyword evidence="7" id="KW-0449">Lipoprotein</keyword>
<proteinExistence type="predicted"/>
<dbReference type="AlphaFoldDB" id="A0A1H7U4F9"/>
<dbReference type="OrthoDB" id="9803781at2"/>
<keyword evidence="3 5" id="KW-0732">Signal</keyword>
<feature type="chain" id="PRO_5011783285" evidence="5">
    <location>
        <begin position="21"/>
        <end position="245"/>
    </location>
</feature>
<dbReference type="EMBL" id="FOBI01000032">
    <property type="protein sequence ID" value="SEL91127.1"/>
    <property type="molecule type" value="Genomic_DNA"/>
</dbReference>
<keyword evidence="2" id="KW-0813">Transport</keyword>
<evidence type="ECO:0000256" key="5">
    <source>
        <dbReference type="SAM" id="SignalP"/>
    </source>
</evidence>
<accession>A0A1H7U4F9</accession>
<feature type="signal peptide" evidence="5">
    <location>
        <begin position="1"/>
        <end position="20"/>
    </location>
</feature>
<organism evidence="7 8">
    <name type="scientific">Colwellia chukchiensis</name>
    <dbReference type="NCBI Taxonomy" id="641665"/>
    <lineage>
        <taxon>Bacteria</taxon>
        <taxon>Pseudomonadati</taxon>
        <taxon>Pseudomonadota</taxon>
        <taxon>Gammaproteobacteria</taxon>
        <taxon>Alteromonadales</taxon>
        <taxon>Colwelliaceae</taxon>
        <taxon>Colwellia</taxon>
    </lineage>
</organism>
<name>A0A1H7U4F9_9GAMM</name>
<dbReference type="RefSeq" id="WP_085286171.1">
    <property type="nucleotide sequence ID" value="NZ_FOBI01000032.1"/>
</dbReference>
<dbReference type="CDD" id="cd16329">
    <property type="entry name" value="LolA_like"/>
    <property type="match status" value="1"/>
</dbReference>
<keyword evidence="4" id="KW-0653">Protein transport</keyword>
<dbReference type="Proteomes" id="UP000199297">
    <property type="component" value="Unassembled WGS sequence"/>
</dbReference>
<dbReference type="STRING" id="641665.GCA_002104455_02238"/>
<evidence type="ECO:0000313" key="7">
    <source>
        <dbReference type="EMBL" id="SEL91127.1"/>
    </source>
</evidence>
<dbReference type="SUPFAM" id="SSF89392">
    <property type="entry name" value="Prokaryotic lipoproteins and lipoprotein localization factors"/>
    <property type="match status" value="1"/>
</dbReference>
<gene>
    <name evidence="7" type="ORF">SAMN05216262_13216</name>
</gene>
<reference evidence="8" key="1">
    <citation type="submission" date="2016-10" db="EMBL/GenBank/DDBJ databases">
        <authorList>
            <person name="Varghese N."/>
            <person name="Submissions S."/>
        </authorList>
    </citation>
    <scope>NUCLEOTIDE SEQUENCE [LARGE SCALE GENOMIC DNA]</scope>
    <source>
        <strain evidence="8">CGMCC 1.9127</strain>
    </source>
</reference>
<sequence>MKAISFIFLTFFVLSNYVMADESVNKILKNIDELYRSKGSQGKIEMEVITPDWSRTMKMDMWTKGMDYTFIRIKEPRKDKGVSSLKREDDVWNFFPKINKVIKVPPSMMMGSWMGSDFTNDDLVKESSLIKDYKTTNVKESDGNIEITLVPHKNTVSLWGKILLVVEKKSELPLKQEYFDERNEKIRILFYRDVKKFGNRTIPATMELQPLTKKGHKTIIRYKEVEFDANVPATTFTLTNLQKRR</sequence>
<evidence type="ECO:0000313" key="8">
    <source>
        <dbReference type="Proteomes" id="UP000199297"/>
    </source>
</evidence>
<dbReference type="Gene3D" id="2.50.20.10">
    <property type="entry name" value="Lipoprotein localisation LolA/LolB/LppX"/>
    <property type="match status" value="1"/>
</dbReference>
<evidence type="ECO:0000256" key="2">
    <source>
        <dbReference type="ARBA" id="ARBA00022448"/>
    </source>
</evidence>
<dbReference type="Pfam" id="PF17131">
    <property type="entry name" value="LolA_like"/>
    <property type="match status" value="1"/>
</dbReference>
<dbReference type="GO" id="GO:0015031">
    <property type="term" value="P:protein transport"/>
    <property type="evidence" value="ECO:0007669"/>
    <property type="project" value="UniProtKB-KW"/>
</dbReference>
<feature type="domain" description="Uncharacterized protein TP-0789" evidence="6">
    <location>
        <begin position="66"/>
        <end position="243"/>
    </location>
</feature>
<evidence type="ECO:0000256" key="3">
    <source>
        <dbReference type="ARBA" id="ARBA00022729"/>
    </source>
</evidence>
<comment type="subunit">
    <text evidence="1">Monomer.</text>
</comment>
<protein>
    <submittedName>
        <fullName evidence="7">Outer membrane lipoprotein-sorting protein</fullName>
    </submittedName>
</protein>
<dbReference type="InterPro" id="IPR029046">
    <property type="entry name" value="LolA/LolB/LppX"/>
</dbReference>